<keyword evidence="4" id="KW-0472">Membrane</keyword>
<feature type="compositionally biased region" description="Polar residues" evidence="5">
    <location>
        <begin position="137"/>
        <end position="147"/>
    </location>
</feature>
<proteinExistence type="inferred from homology"/>
<dbReference type="SUPFAM" id="SSF48371">
    <property type="entry name" value="ARM repeat"/>
    <property type="match status" value="1"/>
</dbReference>
<dbReference type="Proteomes" id="UP000265618">
    <property type="component" value="Unassembled WGS sequence"/>
</dbReference>
<keyword evidence="6" id="KW-0732">Signal</keyword>
<dbReference type="GO" id="GO:0070772">
    <property type="term" value="C:PAS complex"/>
    <property type="evidence" value="ECO:0007669"/>
    <property type="project" value="InterPro"/>
</dbReference>
<evidence type="ECO:0000256" key="6">
    <source>
        <dbReference type="SAM" id="SignalP"/>
    </source>
</evidence>
<accession>A0A9K3CY76</accession>
<dbReference type="Pfam" id="PF11916">
    <property type="entry name" value="Vac14_Fig4_bd"/>
    <property type="match status" value="1"/>
</dbReference>
<keyword evidence="3" id="KW-0677">Repeat</keyword>
<evidence type="ECO:0000256" key="2">
    <source>
        <dbReference type="ARBA" id="ARBA00010225"/>
    </source>
</evidence>
<feature type="chain" id="PRO_5039894349" evidence="6">
    <location>
        <begin position="17"/>
        <end position="707"/>
    </location>
</feature>
<evidence type="ECO:0000256" key="1">
    <source>
        <dbReference type="ARBA" id="ARBA00004308"/>
    </source>
</evidence>
<feature type="region of interest" description="Disordered" evidence="5">
    <location>
        <begin position="58"/>
        <end position="77"/>
    </location>
</feature>
<evidence type="ECO:0000256" key="5">
    <source>
        <dbReference type="SAM" id="MobiDB-lite"/>
    </source>
</evidence>
<dbReference type="PANTHER" id="PTHR16023:SF0">
    <property type="entry name" value="PROTEIN VAC14 HOMOLOG"/>
    <property type="match status" value="1"/>
</dbReference>
<keyword evidence="9" id="KW-1185">Reference proteome</keyword>
<dbReference type="InterPro" id="IPR011989">
    <property type="entry name" value="ARM-like"/>
</dbReference>
<gene>
    <name evidence="8" type="ORF">KIPB_006001</name>
</gene>
<feature type="domain" description="Vacuolar protein 14 C-terminal Fig4-binding" evidence="7">
    <location>
        <begin position="422"/>
        <end position="591"/>
    </location>
</feature>
<dbReference type="Gene3D" id="1.25.10.10">
    <property type="entry name" value="Leucine-rich Repeat Variant"/>
    <property type="match status" value="1"/>
</dbReference>
<dbReference type="PANTHER" id="PTHR16023">
    <property type="entry name" value="TAX1 BINDING PROTEIN-RELATED"/>
    <property type="match status" value="1"/>
</dbReference>
<dbReference type="OrthoDB" id="5574975at2759"/>
<feature type="region of interest" description="Disordered" evidence="5">
    <location>
        <begin position="137"/>
        <end position="176"/>
    </location>
</feature>
<sequence length="707" mass="74778">MSLMNLCLTCPSLVVAAAPRVLVACLQACADVSASVRGAAIPCNEAFRTALLSQPSSIDTRGSLDADSDGTVPSTPSQIPSLVQTLCEQIAIPNSHLRLCCLTWLEALHSSPSVSLVPLLTTVLPALFAPLTQSVYTGTGSEGQTPHPTQPEGEGEGERERDNPSSTSSPPTLSSLSLSSQRDAILHLSTSLLGSLAGSVAHQDVGAVLVLGRRLASRDSPSSTSACTTQSLMLAQRVFTAHTHHKSALTEIPLYVPIVCRHKSGDPSVAEAADALGSCLASILDSTSGVQGQSLAAEVAQAVVPILSGDGFVLTREAALRWVRLCLSRVKGTPHMNSTLGKVFKPVSALFRDPSESIARSAVTVLCEACIPLSEATETEGDGERREAAGVCDRSDGTVYAAFYGQVADRMVSVLLGDRAYLDLRGSVMLRQFGSASASSLGAILLLARTICKRQKKRLVNRVVRCLCSCLLTAPEYADVRLGLRQDAHSMVSLISAFSVDPVSLMSLLLLAGRYASVVQLVEEMVTRPLDAETLTDLDQLVCMLETPVYARLRVDLARPVRHAPLVRALYCILALLPQTKAYTTLSRRLSHLSPLILLSQMGSPVPSGTDGYTHPDPCPPDTHIHSDIPPCDGSMVSEPHPCEGTVGVESRPMTSVAVSDTSKDIGVDLEEEGAVGMVQEGPATGLDVFSLDTTLQDSHSTTHSLE</sequence>
<evidence type="ECO:0000259" key="7">
    <source>
        <dbReference type="Pfam" id="PF11916"/>
    </source>
</evidence>
<dbReference type="InterPro" id="IPR016024">
    <property type="entry name" value="ARM-type_fold"/>
</dbReference>
<dbReference type="AlphaFoldDB" id="A0A9K3CY76"/>
<comment type="subcellular location">
    <subcellularLocation>
        <location evidence="1">Endomembrane system</location>
    </subcellularLocation>
</comment>
<evidence type="ECO:0000313" key="9">
    <source>
        <dbReference type="Proteomes" id="UP000265618"/>
    </source>
</evidence>
<evidence type="ECO:0000313" key="8">
    <source>
        <dbReference type="EMBL" id="GIQ84501.1"/>
    </source>
</evidence>
<comment type="similarity">
    <text evidence="2">Belongs to the VAC14 family.</text>
</comment>
<dbReference type="GO" id="GO:0006661">
    <property type="term" value="P:phosphatidylinositol biosynthetic process"/>
    <property type="evidence" value="ECO:0007669"/>
    <property type="project" value="InterPro"/>
</dbReference>
<dbReference type="InterPro" id="IPR026825">
    <property type="entry name" value="Vac14"/>
</dbReference>
<evidence type="ECO:0000256" key="4">
    <source>
        <dbReference type="ARBA" id="ARBA00023136"/>
    </source>
</evidence>
<evidence type="ECO:0000256" key="3">
    <source>
        <dbReference type="ARBA" id="ARBA00022737"/>
    </source>
</evidence>
<protein>
    <submittedName>
        <fullName evidence="8">Vacuole morphology and inheritance protein 14</fullName>
    </submittedName>
</protein>
<dbReference type="EMBL" id="BDIP01001484">
    <property type="protein sequence ID" value="GIQ84501.1"/>
    <property type="molecule type" value="Genomic_DNA"/>
</dbReference>
<reference evidence="8 9" key="1">
    <citation type="journal article" date="2018" name="PLoS ONE">
        <title>The draft genome of Kipferlia bialata reveals reductive genome evolution in fornicate parasites.</title>
        <authorList>
            <person name="Tanifuji G."/>
            <person name="Takabayashi S."/>
            <person name="Kume K."/>
            <person name="Takagi M."/>
            <person name="Nakayama T."/>
            <person name="Kamikawa R."/>
            <person name="Inagaki Y."/>
            <person name="Hashimoto T."/>
        </authorList>
    </citation>
    <scope>NUCLEOTIDE SEQUENCE [LARGE SCALE GENOMIC DNA]</scope>
    <source>
        <strain evidence="8">NY0173</strain>
    </source>
</reference>
<feature type="signal peptide" evidence="6">
    <location>
        <begin position="1"/>
        <end position="16"/>
    </location>
</feature>
<dbReference type="InterPro" id="IPR021841">
    <property type="entry name" value="VAC14_Fig4p-bd"/>
</dbReference>
<organism evidence="8 9">
    <name type="scientific">Kipferlia bialata</name>
    <dbReference type="NCBI Taxonomy" id="797122"/>
    <lineage>
        <taxon>Eukaryota</taxon>
        <taxon>Metamonada</taxon>
        <taxon>Carpediemonas-like organisms</taxon>
        <taxon>Kipferlia</taxon>
    </lineage>
</organism>
<feature type="compositionally biased region" description="Low complexity" evidence="5">
    <location>
        <begin position="164"/>
        <end position="176"/>
    </location>
</feature>
<dbReference type="GO" id="GO:0010008">
    <property type="term" value="C:endosome membrane"/>
    <property type="evidence" value="ECO:0007669"/>
    <property type="project" value="TreeGrafter"/>
</dbReference>
<name>A0A9K3CY76_9EUKA</name>
<comment type="caution">
    <text evidence="8">The sequence shown here is derived from an EMBL/GenBank/DDBJ whole genome shotgun (WGS) entry which is preliminary data.</text>
</comment>